<proteinExistence type="predicted"/>
<evidence type="ECO:0000313" key="2">
    <source>
        <dbReference type="Proteomes" id="UP000236333"/>
    </source>
</evidence>
<protein>
    <submittedName>
        <fullName evidence="1">Uncharacterized protein</fullName>
    </submittedName>
</protein>
<name>A0A2J7ZMN5_9CHLO</name>
<dbReference type="OrthoDB" id="2375545at2759"/>
<dbReference type="EMBL" id="PGGS01000868">
    <property type="protein sequence ID" value="PNH01528.1"/>
    <property type="molecule type" value="Genomic_DNA"/>
</dbReference>
<dbReference type="Gene3D" id="3.40.50.300">
    <property type="entry name" value="P-loop containing nucleotide triphosphate hydrolases"/>
    <property type="match status" value="1"/>
</dbReference>
<accession>A0A2J7ZMN5</accession>
<keyword evidence="2" id="KW-1185">Reference proteome</keyword>
<comment type="caution">
    <text evidence="1">The sequence shown here is derived from an EMBL/GenBank/DDBJ whole genome shotgun (WGS) entry which is preliminary data.</text>
</comment>
<reference evidence="1 2" key="1">
    <citation type="journal article" date="2017" name="Mol. Biol. Evol.">
        <title>The 4-celled Tetrabaena socialis nuclear genome reveals the essential components for genetic control of cell number at the origin of multicellularity in the volvocine lineage.</title>
        <authorList>
            <person name="Featherston J."/>
            <person name="Arakaki Y."/>
            <person name="Hanschen E.R."/>
            <person name="Ferris P.J."/>
            <person name="Michod R.E."/>
            <person name="Olson B.J.S.C."/>
            <person name="Nozaki H."/>
            <person name="Durand P.M."/>
        </authorList>
    </citation>
    <scope>NUCLEOTIDE SEQUENCE [LARGE SCALE GENOMIC DNA]</scope>
    <source>
        <strain evidence="1 2">NIES-571</strain>
    </source>
</reference>
<dbReference type="AlphaFoldDB" id="A0A2J7ZMN5"/>
<sequence>MSGKRMIKKFIVLNDRRSGNKAKSTFANLVLSFFGRLAKTNTKFVCKGSFDRAKDDHDAGLTPLKSKRLIIAEELKALMTLDEAMIKQYTGGAGVTVEGRHLGSANTFRYVWQAGFMLIFNEGCCPKFVVGDAAFAGRMIVAPMRSKFVARELTSTEEPYTYKMDKELAQHFPTWMSSLADLLLEHFDINGLDEDKIPDVMKEWQKDILADSNPIAHWMGTHVQITSRPEDFVVLGQLHALCEERDKVSAKEFLRLGKAYFSAIDNVTVTDKTCVKVSGVTKTVRNVVRGALFQPSTSTSSAAEEEFRKGLEEALGHAMPKSRLPWLRNPTTGCSLELDFFDKEKRIAVEFDGPQHYEFPNPYHRTLKEFQQQQYLDRLKEELCERHNVTLIRVRACGDVEDEVSHALELMGENLKV</sequence>
<gene>
    <name evidence="1" type="ORF">TSOC_012584</name>
</gene>
<evidence type="ECO:0000313" key="1">
    <source>
        <dbReference type="EMBL" id="PNH01528.1"/>
    </source>
</evidence>
<dbReference type="InterPro" id="IPR027417">
    <property type="entry name" value="P-loop_NTPase"/>
</dbReference>
<organism evidence="1 2">
    <name type="scientific">Tetrabaena socialis</name>
    <dbReference type="NCBI Taxonomy" id="47790"/>
    <lineage>
        <taxon>Eukaryota</taxon>
        <taxon>Viridiplantae</taxon>
        <taxon>Chlorophyta</taxon>
        <taxon>core chlorophytes</taxon>
        <taxon>Chlorophyceae</taxon>
        <taxon>CS clade</taxon>
        <taxon>Chlamydomonadales</taxon>
        <taxon>Tetrabaenaceae</taxon>
        <taxon>Tetrabaena</taxon>
    </lineage>
</organism>
<dbReference type="Proteomes" id="UP000236333">
    <property type="component" value="Unassembled WGS sequence"/>
</dbReference>